<dbReference type="GeneID" id="54411468"/>
<evidence type="ECO:0000313" key="2">
    <source>
        <dbReference type="EMBL" id="KAF2123680.1"/>
    </source>
</evidence>
<accession>A0A6A5ZVR0</accession>
<keyword evidence="3" id="KW-1185">Reference proteome</keyword>
<dbReference type="AlphaFoldDB" id="A0A6A5ZVR0"/>
<dbReference type="EMBL" id="ML977523">
    <property type="protein sequence ID" value="KAF2123680.1"/>
    <property type="molecule type" value="Genomic_DNA"/>
</dbReference>
<reference evidence="2" key="1">
    <citation type="journal article" date="2020" name="Stud. Mycol.">
        <title>101 Dothideomycetes genomes: a test case for predicting lifestyles and emergence of pathogens.</title>
        <authorList>
            <person name="Haridas S."/>
            <person name="Albert R."/>
            <person name="Binder M."/>
            <person name="Bloem J."/>
            <person name="Labutti K."/>
            <person name="Salamov A."/>
            <person name="Andreopoulos B."/>
            <person name="Baker S."/>
            <person name="Barry K."/>
            <person name="Bills G."/>
            <person name="Bluhm B."/>
            <person name="Cannon C."/>
            <person name="Castanera R."/>
            <person name="Culley D."/>
            <person name="Daum C."/>
            <person name="Ezra D."/>
            <person name="Gonzalez J."/>
            <person name="Henrissat B."/>
            <person name="Kuo A."/>
            <person name="Liang C."/>
            <person name="Lipzen A."/>
            <person name="Lutzoni F."/>
            <person name="Magnuson J."/>
            <person name="Mondo S."/>
            <person name="Nolan M."/>
            <person name="Ohm R."/>
            <person name="Pangilinan J."/>
            <person name="Park H.-J."/>
            <person name="Ramirez L."/>
            <person name="Alfaro M."/>
            <person name="Sun H."/>
            <person name="Tritt A."/>
            <person name="Yoshinaga Y."/>
            <person name="Zwiers L.-H."/>
            <person name="Turgeon B."/>
            <person name="Goodwin S."/>
            <person name="Spatafora J."/>
            <person name="Crous P."/>
            <person name="Grigoriev I."/>
        </authorList>
    </citation>
    <scope>NUCLEOTIDE SEQUENCE</scope>
    <source>
        <strain evidence="2">CBS 119687</strain>
    </source>
</reference>
<protein>
    <submittedName>
        <fullName evidence="2">Uncharacterized protein</fullName>
    </submittedName>
</protein>
<sequence length="202" mass="22230">MHLFALSMCIQSHDLFKHFRSHHATQRLKHELIEHYLGKANQLAKYPPEASSPPQNILIMVENYEKKSGRRTAQYVENVEESSKDDDSHNNSNGTDGSSSAVIGQGWGGDLKKYSGTENTDKERCSISSADIEGDAGKTAPTHELTAANLLLLNNSMSHHSETAVYNKSSSIQVDMDLTLASSTKADSVFAVMKATLKLRHV</sequence>
<evidence type="ECO:0000256" key="1">
    <source>
        <dbReference type="SAM" id="MobiDB-lite"/>
    </source>
</evidence>
<feature type="region of interest" description="Disordered" evidence="1">
    <location>
        <begin position="71"/>
        <end position="106"/>
    </location>
</feature>
<evidence type="ECO:0000313" key="3">
    <source>
        <dbReference type="Proteomes" id="UP000799771"/>
    </source>
</evidence>
<organism evidence="2 3">
    <name type="scientific">Dothidotthia symphoricarpi CBS 119687</name>
    <dbReference type="NCBI Taxonomy" id="1392245"/>
    <lineage>
        <taxon>Eukaryota</taxon>
        <taxon>Fungi</taxon>
        <taxon>Dikarya</taxon>
        <taxon>Ascomycota</taxon>
        <taxon>Pezizomycotina</taxon>
        <taxon>Dothideomycetes</taxon>
        <taxon>Pleosporomycetidae</taxon>
        <taxon>Pleosporales</taxon>
        <taxon>Dothidotthiaceae</taxon>
        <taxon>Dothidotthia</taxon>
    </lineage>
</organism>
<name>A0A6A5ZVR0_9PLEO</name>
<dbReference type="RefSeq" id="XP_033518074.1">
    <property type="nucleotide sequence ID" value="XM_033671036.1"/>
</dbReference>
<gene>
    <name evidence="2" type="ORF">P153DRAFT_391277</name>
</gene>
<proteinExistence type="predicted"/>
<dbReference type="Proteomes" id="UP000799771">
    <property type="component" value="Unassembled WGS sequence"/>
</dbReference>